<name>X0XZK6_9ZZZZ</name>
<reference evidence="1" key="1">
    <citation type="journal article" date="2014" name="Front. Microbiol.">
        <title>High frequency of phylogenetically diverse reductive dehalogenase-homologous genes in deep subseafloor sedimentary metagenomes.</title>
        <authorList>
            <person name="Kawai M."/>
            <person name="Futagami T."/>
            <person name="Toyoda A."/>
            <person name="Takaki Y."/>
            <person name="Nishi S."/>
            <person name="Hori S."/>
            <person name="Arai W."/>
            <person name="Tsubouchi T."/>
            <person name="Morono Y."/>
            <person name="Uchiyama I."/>
            <person name="Ito T."/>
            <person name="Fujiyama A."/>
            <person name="Inagaki F."/>
            <person name="Takami H."/>
        </authorList>
    </citation>
    <scope>NUCLEOTIDE SEQUENCE</scope>
    <source>
        <strain evidence="1">Expedition CK06-06</strain>
    </source>
</reference>
<protein>
    <recommendedName>
        <fullName evidence="2">PemK-like protein</fullName>
    </recommendedName>
</protein>
<dbReference type="AlphaFoldDB" id="X0XZK6"/>
<evidence type="ECO:0000313" key="1">
    <source>
        <dbReference type="EMBL" id="GAG48840.1"/>
    </source>
</evidence>
<comment type="caution">
    <text evidence="1">The sequence shown here is derived from an EMBL/GenBank/DDBJ whole genome shotgun (WGS) entry which is preliminary data.</text>
</comment>
<proteinExistence type="predicted"/>
<organism evidence="1">
    <name type="scientific">marine sediment metagenome</name>
    <dbReference type="NCBI Taxonomy" id="412755"/>
    <lineage>
        <taxon>unclassified sequences</taxon>
        <taxon>metagenomes</taxon>
        <taxon>ecological metagenomes</taxon>
    </lineage>
</organism>
<dbReference type="EMBL" id="BARS01051800">
    <property type="protein sequence ID" value="GAG48840.1"/>
    <property type="molecule type" value="Genomic_DNA"/>
</dbReference>
<gene>
    <name evidence="1" type="ORF">S01H1_77100</name>
</gene>
<sequence>MVKIPPEVAIRGTIRPGSVYYFPHESFSSPEPHYFVVINIDPTTDEVILLICASSKIANVKSQWQNCPDETLVVISPHQYSGFKSISILNCNYVIEQSIDQLVERLSNGRLKLKPEMSIELVEQLRQGVIISPTVSGRNKGLLGI</sequence>
<evidence type="ECO:0008006" key="2">
    <source>
        <dbReference type="Google" id="ProtNLM"/>
    </source>
</evidence>
<accession>X0XZK6</accession>